<proteinExistence type="predicted"/>
<dbReference type="AlphaFoldDB" id="A0A2T5PT07"/>
<evidence type="ECO:0000313" key="2">
    <source>
        <dbReference type="Proteomes" id="UP000244052"/>
    </source>
</evidence>
<reference evidence="1 2" key="1">
    <citation type="submission" date="2018-04" db="EMBL/GenBank/DDBJ databases">
        <title>Pseudomonas sp. nov., isolated from mangrove soil.</title>
        <authorList>
            <person name="Chen C."/>
        </authorList>
    </citation>
    <scope>NUCLEOTIDE SEQUENCE [LARGE SCALE GENOMIC DNA]</scope>
    <source>
        <strain evidence="1 2">JCM 14246</strain>
    </source>
</reference>
<dbReference type="RefSeq" id="WP_108232721.1">
    <property type="nucleotide sequence ID" value="NZ_QASO01000003.1"/>
</dbReference>
<name>A0A2T5PT07_ECTOL</name>
<sequence length="259" mass="29823">MIKEEAGHLPKHFKDFVNHVGIKKQFGALFSKEYNEILEKETQGEWVLEHVYALIEKITIAEMPIPETLHKTTVTKKELSQSIQLSAGLDDLARKFWFLKQYTKGSGWLASASLAVLQKEFAWIAKRKNAGKSISNGINSIVKILMQLQGDAIHQEKLRIKIYQQEINSTILARRRLARDLFPYNVVDLHIRRQKRQRQVLDNPYKDIKKIGLGIESNFKTKAVRRESVILDEPTNPRTFSSGHILYTAGWSLRDEVGE</sequence>
<keyword evidence="2" id="KW-1185">Reference proteome</keyword>
<gene>
    <name evidence="1" type="ORF">DBO86_00740</name>
</gene>
<accession>A0A2T5PT07</accession>
<dbReference type="EMBL" id="QASO01000003">
    <property type="protein sequence ID" value="PTU80869.1"/>
    <property type="molecule type" value="Genomic_DNA"/>
</dbReference>
<dbReference type="Proteomes" id="UP000244052">
    <property type="component" value="Unassembled WGS sequence"/>
</dbReference>
<organism evidence="1 2">
    <name type="scientific">Ectopseudomonas oleovorans</name>
    <name type="common">Pseudomonas oleovorans</name>
    <dbReference type="NCBI Taxonomy" id="301"/>
    <lineage>
        <taxon>Bacteria</taxon>
        <taxon>Pseudomonadati</taxon>
        <taxon>Pseudomonadota</taxon>
        <taxon>Gammaproteobacteria</taxon>
        <taxon>Pseudomonadales</taxon>
        <taxon>Pseudomonadaceae</taxon>
        <taxon>Ectopseudomonas</taxon>
    </lineage>
</organism>
<protein>
    <submittedName>
        <fullName evidence="1">Uncharacterized protein</fullName>
    </submittedName>
</protein>
<comment type="caution">
    <text evidence="1">The sequence shown here is derived from an EMBL/GenBank/DDBJ whole genome shotgun (WGS) entry which is preliminary data.</text>
</comment>
<evidence type="ECO:0000313" key="1">
    <source>
        <dbReference type="EMBL" id="PTU80869.1"/>
    </source>
</evidence>